<sequence length="95" mass="10811">MESIKDSLSAMADMFNAKTGEFQKELQKSTSPVTAVSLSAEFIHLKMFIMTKLTTPQRQVKFLEMRKRRKMILLHGIEEDKSKDTTARVTSLVAC</sequence>
<comment type="caution">
    <text evidence="1">The sequence shown here is derived from an EMBL/GenBank/DDBJ whole genome shotgun (WGS) entry which is preliminary data.</text>
</comment>
<evidence type="ECO:0000313" key="1">
    <source>
        <dbReference type="EMBL" id="CAH2108595.1"/>
    </source>
</evidence>
<organism evidence="1 2">
    <name type="scientific">Euphydryas editha</name>
    <name type="common">Edith's checkerspot</name>
    <dbReference type="NCBI Taxonomy" id="104508"/>
    <lineage>
        <taxon>Eukaryota</taxon>
        <taxon>Metazoa</taxon>
        <taxon>Ecdysozoa</taxon>
        <taxon>Arthropoda</taxon>
        <taxon>Hexapoda</taxon>
        <taxon>Insecta</taxon>
        <taxon>Pterygota</taxon>
        <taxon>Neoptera</taxon>
        <taxon>Endopterygota</taxon>
        <taxon>Lepidoptera</taxon>
        <taxon>Glossata</taxon>
        <taxon>Ditrysia</taxon>
        <taxon>Papilionoidea</taxon>
        <taxon>Nymphalidae</taxon>
        <taxon>Nymphalinae</taxon>
        <taxon>Euphydryas</taxon>
    </lineage>
</organism>
<dbReference type="AlphaFoldDB" id="A0AAU9VEZ0"/>
<name>A0AAU9VEZ0_EUPED</name>
<dbReference type="Proteomes" id="UP001153954">
    <property type="component" value="Unassembled WGS sequence"/>
</dbReference>
<proteinExistence type="predicted"/>
<reference evidence="1" key="1">
    <citation type="submission" date="2022-03" db="EMBL/GenBank/DDBJ databases">
        <authorList>
            <person name="Tunstrom K."/>
        </authorList>
    </citation>
    <scope>NUCLEOTIDE SEQUENCE</scope>
</reference>
<protein>
    <submittedName>
        <fullName evidence="1">Uncharacterized protein</fullName>
    </submittedName>
</protein>
<keyword evidence="2" id="KW-1185">Reference proteome</keyword>
<accession>A0AAU9VEZ0</accession>
<dbReference type="EMBL" id="CAKOGL010000031">
    <property type="protein sequence ID" value="CAH2108595.1"/>
    <property type="molecule type" value="Genomic_DNA"/>
</dbReference>
<evidence type="ECO:0000313" key="2">
    <source>
        <dbReference type="Proteomes" id="UP001153954"/>
    </source>
</evidence>
<gene>
    <name evidence="1" type="ORF">EEDITHA_LOCUS22516</name>
</gene>